<keyword evidence="2" id="KW-1185">Reference proteome</keyword>
<dbReference type="AlphaFoldDB" id="A0A9D4LY46"/>
<organism evidence="1 2">
    <name type="scientific">Dreissena polymorpha</name>
    <name type="common">Zebra mussel</name>
    <name type="synonym">Mytilus polymorpha</name>
    <dbReference type="NCBI Taxonomy" id="45954"/>
    <lineage>
        <taxon>Eukaryota</taxon>
        <taxon>Metazoa</taxon>
        <taxon>Spiralia</taxon>
        <taxon>Lophotrochozoa</taxon>
        <taxon>Mollusca</taxon>
        <taxon>Bivalvia</taxon>
        <taxon>Autobranchia</taxon>
        <taxon>Heteroconchia</taxon>
        <taxon>Euheterodonta</taxon>
        <taxon>Imparidentia</taxon>
        <taxon>Neoheterodontei</taxon>
        <taxon>Myida</taxon>
        <taxon>Dreissenoidea</taxon>
        <taxon>Dreissenidae</taxon>
        <taxon>Dreissena</taxon>
    </lineage>
</organism>
<evidence type="ECO:0000313" key="2">
    <source>
        <dbReference type="Proteomes" id="UP000828390"/>
    </source>
</evidence>
<dbReference type="EMBL" id="JAIWYP010000002">
    <property type="protein sequence ID" value="KAH3864956.1"/>
    <property type="molecule type" value="Genomic_DNA"/>
</dbReference>
<gene>
    <name evidence="1" type="ORF">DPMN_027989</name>
</gene>
<sequence length="87" mass="10166">MFQISLALLSVHEQVRTWELCSVLSVAVLTVLEVLAVLALPVLEPVLRPEVVPQQAQLGWERDKKWIRLQREERWEAREQPEWPPVC</sequence>
<comment type="caution">
    <text evidence="1">The sequence shown here is derived from an EMBL/GenBank/DDBJ whole genome shotgun (WGS) entry which is preliminary data.</text>
</comment>
<accession>A0A9D4LY46</accession>
<protein>
    <submittedName>
        <fullName evidence="1">Uncharacterized protein</fullName>
    </submittedName>
</protein>
<reference evidence="1" key="1">
    <citation type="journal article" date="2019" name="bioRxiv">
        <title>The Genome of the Zebra Mussel, Dreissena polymorpha: A Resource for Invasive Species Research.</title>
        <authorList>
            <person name="McCartney M.A."/>
            <person name="Auch B."/>
            <person name="Kono T."/>
            <person name="Mallez S."/>
            <person name="Zhang Y."/>
            <person name="Obille A."/>
            <person name="Becker A."/>
            <person name="Abrahante J.E."/>
            <person name="Garbe J."/>
            <person name="Badalamenti J.P."/>
            <person name="Herman A."/>
            <person name="Mangelson H."/>
            <person name="Liachko I."/>
            <person name="Sullivan S."/>
            <person name="Sone E.D."/>
            <person name="Koren S."/>
            <person name="Silverstein K.A.T."/>
            <person name="Beckman K.B."/>
            <person name="Gohl D.M."/>
        </authorList>
    </citation>
    <scope>NUCLEOTIDE SEQUENCE</scope>
    <source>
        <strain evidence="1">Duluth1</strain>
        <tissue evidence="1">Whole animal</tissue>
    </source>
</reference>
<reference evidence="1" key="2">
    <citation type="submission" date="2020-11" db="EMBL/GenBank/DDBJ databases">
        <authorList>
            <person name="McCartney M.A."/>
            <person name="Auch B."/>
            <person name="Kono T."/>
            <person name="Mallez S."/>
            <person name="Becker A."/>
            <person name="Gohl D.M."/>
            <person name="Silverstein K.A.T."/>
            <person name="Koren S."/>
            <person name="Bechman K.B."/>
            <person name="Herman A."/>
            <person name="Abrahante J.E."/>
            <person name="Garbe J."/>
        </authorList>
    </citation>
    <scope>NUCLEOTIDE SEQUENCE</scope>
    <source>
        <strain evidence="1">Duluth1</strain>
        <tissue evidence="1">Whole animal</tissue>
    </source>
</reference>
<name>A0A9D4LY46_DREPO</name>
<dbReference type="Proteomes" id="UP000828390">
    <property type="component" value="Unassembled WGS sequence"/>
</dbReference>
<proteinExistence type="predicted"/>
<evidence type="ECO:0000313" key="1">
    <source>
        <dbReference type="EMBL" id="KAH3864956.1"/>
    </source>
</evidence>